<name>L8E9G9_HUMAN</name>
<dbReference type="ChiTaRS" id="TNS4">
    <property type="organism name" value="human"/>
</dbReference>
<proteinExistence type="predicted"/>
<evidence type="ECO:0000256" key="1">
    <source>
        <dbReference type="SAM" id="MobiDB-lite"/>
    </source>
</evidence>
<gene>
    <name evidence="2" type="primary">TNS4</name>
</gene>
<feature type="region of interest" description="Disordered" evidence="1">
    <location>
        <begin position="1"/>
        <end position="30"/>
    </location>
</feature>
<dbReference type="AlphaFoldDB" id="L8E9G9"/>
<reference evidence="2" key="1">
    <citation type="journal article" date="2013" name="PLoS ONE">
        <title>Direct detection of alternative open reading frames translation products in human significantly expands the proteome.</title>
        <authorList>
            <person name="Vanderperre B."/>
            <person name="Lucier J.-F."/>
            <person name="Motard J."/>
            <person name="Tremblay G."/>
            <person name="Vanderperre S."/>
            <person name="Wisztorski M."/>
            <person name="Salzet M."/>
            <person name="Boisvert F.-M."/>
            <person name="Roucou X."/>
        </authorList>
    </citation>
    <scope>NUCLEOTIDE SEQUENCE</scope>
</reference>
<dbReference type="EMBL" id="HF584287">
    <property type="protein sequence ID" value="CCQ43784.1"/>
    <property type="molecule type" value="Genomic_DNA"/>
</dbReference>
<sequence>MTSSDTSSSSRLPKECISKEQMRSPTLGASLPSCASIPSWPWPCPANSPSHRENWEVQMGPRTLQTAQPPARRNLRAATPCT</sequence>
<feature type="compositionally biased region" description="Low complexity" evidence="1">
    <location>
        <begin position="1"/>
        <end position="10"/>
    </location>
</feature>
<organism evidence="2">
    <name type="scientific">Homo sapiens</name>
    <name type="common">Human</name>
    <dbReference type="NCBI Taxonomy" id="9606"/>
    <lineage>
        <taxon>Eukaryota</taxon>
        <taxon>Metazoa</taxon>
        <taxon>Chordata</taxon>
        <taxon>Craniata</taxon>
        <taxon>Vertebrata</taxon>
        <taxon>Euteleostomi</taxon>
        <taxon>Mammalia</taxon>
        <taxon>Eutheria</taxon>
        <taxon>Euarchontoglires</taxon>
        <taxon>Primates</taxon>
        <taxon>Haplorrhini</taxon>
        <taxon>Catarrhini</taxon>
        <taxon>Hominidae</taxon>
        <taxon>Homo</taxon>
    </lineage>
</organism>
<evidence type="ECO:0000313" key="2">
    <source>
        <dbReference type="EMBL" id="CCQ43784.1"/>
    </source>
</evidence>
<accession>L8E9G9</accession>
<dbReference type="OrthoDB" id="6273691at2759"/>
<protein>
    <submittedName>
        <fullName evidence="2">Alternative protein TNS4</fullName>
    </submittedName>
</protein>
<feature type="region of interest" description="Disordered" evidence="1">
    <location>
        <begin position="62"/>
        <end position="82"/>
    </location>
</feature>
<feature type="compositionally biased region" description="Basic and acidic residues" evidence="1">
    <location>
        <begin position="12"/>
        <end position="22"/>
    </location>
</feature>